<dbReference type="InterPro" id="IPR016035">
    <property type="entry name" value="Acyl_Trfase/lysoPLipase"/>
</dbReference>
<dbReference type="Gene3D" id="3.40.366.10">
    <property type="entry name" value="Malonyl-Coenzyme A Acyl Carrier Protein, domain 2"/>
    <property type="match status" value="1"/>
</dbReference>
<dbReference type="PANTHER" id="PTHR43775:SF51">
    <property type="entry name" value="INACTIVE PHENOLPHTHIOCEROL SYNTHESIS POLYKETIDE SYNTHASE TYPE I PKS1-RELATED"/>
    <property type="match status" value="1"/>
</dbReference>
<reference evidence="4 5" key="1">
    <citation type="submission" date="2015-02" db="EMBL/GenBank/DDBJ databases">
        <authorList>
            <person name="Ju K.-S."/>
            <person name="Doroghazi J.R."/>
            <person name="Metcalf W."/>
        </authorList>
    </citation>
    <scope>NUCLEOTIDE SEQUENCE [LARGE SCALE GENOMIC DNA]</scope>
    <source>
        <strain evidence="4 5">ATCC 31215</strain>
    </source>
</reference>
<evidence type="ECO:0000256" key="2">
    <source>
        <dbReference type="ARBA" id="ARBA00023268"/>
    </source>
</evidence>
<dbReference type="SMART" id="SM00827">
    <property type="entry name" value="PKS_AT"/>
    <property type="match status" value="1"/>
</dbReference>
<dbReference type="InterPro" id="IPR014043">
    <property type="entry name" value="Acyl_transferase_dom"/>
</dbReference>
<evidence type="ECO:0000313" key="5">
    <source>
        <dbReference type="Proteomes" id="UP000033699"/>
    </source>
</evidence>
<dbReference type="SUPFAM" id="SSF52151">
    <property type="entry name" value="FabD/lysophospholipase-like"/>
    <property type="match status" value="1"/>
</dbReference>
<dbReference type="RefSeq" id="WP_045706314.1">
    <property type="nucleotide sequence ID" value="NZ_JZKH01000352.1"/>
</dbReference>
<dbReference type="InterPro" id="IPR001227">
    <property type="entry name" value="Ac_transferase_dom_sf"/>
</dbReference>
<comment type="caution">
    <text evidence="4">The sequence shown here is derived from an EMBL/GenBank/DDBJ whole genome shotgun (WGS) entry which is preliminary data.</text>
</comment>
<feature type="domain" description="Malonyl-CoA:ACP transacylase (MAT)" evidence="3">
    <location>
        <begin position="7"/>
        <end position="114"/>
    </location>
</feature>
<name>A0A0F2T5P4_STRR3</name>
<keyword evidence="5" id="KW-1185">Reference proteome</keyword>
<gene>
    <name evidence="4" type="ORF">VM95_38165</name>
</gene>
<evidence type="ECO:0000256" key="1">
    <source>
        <dbReference type="ARBA" id="ARBA00022679"/>
    </source>
</evidence>
<keyword evidence="2" id="KW-0511">Multifunctional enzyme</keyword>
<dbReference type="InterPro" id="IPR050091">
    <property type="entry name" value="PKS_NRPS_Biosynth_Enz"/>
</dbReference>
<feature type="non-terminal residue" evidence="4">
    <location>
        <position position="114"/>
    </location>
</feature>
<dbReference type="Pfam" id="PF00698">
    <property type="entry name" value="Acyl_transf_1"/>
    <property type="match status" value="1"/>
</dbReference>
<dbReference type="GO" id="GO:0006633">
    <property type="term" value="P:fatty acid biosynthetic process"/>
    <property type="evidence" value="ECO:0007669"/>
    <property type="project" value="TreeGrafter"/>
</dbReference>
<evidence type="ECO:0000313" key="4">
    <source>
        <dbReference type="EMBL" id="KJS57680.1"/>
    </source>
</evidence>
<proteinExistence type="predicted"/>
<dbReference type="OrthoDB" id="9778690at2"/>
<dbReference type="GO" id="GO:0004312">
    <property type="term" value="F:fatty acid synthase activity"/>
    <property type="evidence" value="ECO:0007669"/>
    <property type="project" value="TreeGrafter"/>
</dbReference>
<feature type="non-terminal residue" evidence="4">
    <location>
        <position position="1"/>
    </location>
</feature>
<organism evidence="4 5">
    <name type="scientific">Streptomyces rubellomurinus (strain ATCC 31215)</name>
    <dbReference type="NCBI Taxonomy" id="359131"/>
    <lineage>
        <taxon>Bacteria</taxon>
        <taxon>Bacillati</taxon>
        <taxon>Actinomycetota</taxon>
        <taxon>Actinomycetes</taxon>
        <taxon>Kitasatosporales</taxon>
        <taxon>Streptomycetaceae</taxon>
        <taxon>Streptomyces</taxon>
    </lineage>
</organism>
<dbReference type="AlphaFoldDB" id="A0A0F2T5P4"/>
<dbReference type="Proteomes" id="UP000033699">
    <property type="component" value="Unassembled WGS sequence"/>
</dbReference>
<accession>A0A0F2T5P4</accession>
<protein>
    <recommendedName>
        <fullName evidence="3">Malonyl-CoA:ACP transacylase (MAT) domain-containing protein</fullName>
    </recommendedName>
</protein>
<dbReference type="PANTHER" id="PTHR43775">
    <property type="entry name" value="FATTY ACID SYNTHASE"/>
    <property type="match status" value="1"/>
</dbReference>
<evidence type="ECO:0000259" key="3">
    <source>
        <dbReference type="SMART" id="SM00827"/>
    </source>
</evidence>
<dbReference type="EMBL" id="JZKH01000352">
    <property type="protein sequence ID" value="KJS57680.1"/>
    <property type="molecule type" value="Genomic_DNA"/>
</dbReference>
<keyword evidence="1" id="KW-0808">Transferase</keyword>
<sequence>DARVVFVFPGQGSQWVGMGAELLDSSPVFAARIGECERALVPFVDWSLTEVLRGGVGLERVDVVQPVLWAVMVALAEVWRSFGVEPAAVVGHSQGEIAAACVAGALSLEDGARV</sequence>